<reference evidence="4 5" key="1">
    <citation type="submission" date="2018-03" db="EMBL/GenBank/DDBJ databases">
        <title>Phenotypic and genomic properties of Cyclonatronum proteinivorum gen. nov., sp. nov., a haloalkaliphilic bacteroidete from soda lakes possessing Na+-translocating rhodopsin.</title>
        <authorList>
            <person name="Toshchakov S.V."/>
            <person name="Korzhenkov A."/>
            <person name="Samarov N.I."/>
            <person name="Kublanov I.V."/>
            <person name="Muntyan M.S."/>
            <person name="Sorokin D.Y."/>
        </authorList>
    </citation>
    <scope>NUCLEOTIDE SEQUENCE [LARGE SCALE GENOMIC DNA]</scope>
    <source>
        <strain evidence="4 5">Omega</strain>
    </source>
</reference>
<accession>A0A345UP31</accession>
<keyword evidence="5" id="KW-1185">Reference proteome</keyword>
<dbReference type="Proteomes" id="UP000254808">
    <property type="component" value="Chromosome"/>
</dbReference>
<dbReference type="OrthoDB" id="109585at2"/>
<gene>
    <name evidence="4" type="ORF">CYPRO_2996</name>
</gene>
<dbReference type="InterPro" id="IPR050595">
    <property type="entry name" value="Bact_response_regulator"/>
</dbReference>
<dbReference type="GO" id="GO:0000160">
    <property type="term" value="P:phosphorelay signal transduction system"/>
    <property type="evidence" value="ECO:0007669"/>
    <property type="project" value="InterPro"/>
</dbReference>
<dbReference type="SUPFAM" id="SSF52172">
    <property type="entry name" value="CheY-like"/>
    <property type="match status" value="1"/>
</dbReference>
<dbReference type="InterPro" id="IPR011006">
    <property type="entry name" value="CheY-like_superfamily"/>
</dbReference>
<evidence type="ECO:0000313" key="5">
    <source>
        <dbReference type="Proteomes" id="UP000254808"/>
    </source>
</evidence>
<evidence type="ECO:0000259" key="3">
    <source>
        <dbReference type="PROSITE" id="PS50110"/>
    </source>
</evidence>
<dbReference type="EMBL" id="CP027806">
    <property type="protein sequence ID" value="AXJ02233.1"/>
    <property type="molecule type" value="Genomic_DNA"/>
</dbReference>
<dbReference type="SMART" id="SM00448">
    <property type="entry name" value="REC"/>
    <property type="match status" value="1"/>
</dbReference>
<keyword evidence="1 2" id="KW-0597">Phosphoprotein</keyword>
<evidence type="ECO:0000256" key="2">
    <source>
        <dbReference type="PROSITE-ProRule" id="PRU00169"/>
    </source>
</evidence>
<dbReference type="PANTHER" id="PTHR44591:SF3">
    <property type="entry name" value="RESPONSE REGULATORY DOMAIN-CONTAINING PROTEIN"/>
    <property type="match status" value="1"/>
</dbReference>
<proteinExistence type="predicted"/>
<dbReference type="RefSeq" id="WP_114985352.1">
    <property type="nucleotide sequence ID" value="NZ_CP027806.1"/>
</dbReference>
<feature type="modified residue" description="4-aspartylphosphate" evidence="2">
    <location>
        <position position="61"/>
    </location>
</feature>
<dbReference type="AlphaFoldDB" id="A0A345UP31"/>
<protein>
    <submittedName>
        <fullName evidence="4">Response regulator receiver domain-containing protein</fullName>
    </submittedName>
</protein>
<evidence type="ECO:0000313" key="4">
    <source>
        <dbReference type="EMBL" id="AXJ02233.1"/>
    </source>
</evidence>
<dbReference type="InterPro" id="IPR001789">
    <property type="entry name" value="Sig_transdc_resp-reg_receiver"/>
</dbReference>
<feature type="domain" description="Response regulatory" evidence="3">
    <location>
        <begin position="5"/>
        <end position="129"/>
    </location>
</feature>
<organism evidence="4 5">
    <name type="scientific">Cyclonatronum proteinivorum</name>
    <dbReference type="NCBI Taxonomy" id="1457365"/>
    <lineage>
        <taxon>Bacteria</taxon>
        <taxon>Pseudomonadati</taxon>
        <taxon>Balneolota</taxon>
        <taxon>Balneolia</taxon>
        <taxon>Balneolales</taxon>
        <taxon>Cyclonatronaceae</taxon>
        <taxon>Cyclonatronum</taxon>
    </lineage>
</organism>
<dbReference type="KEGG" id="cprv:CYPRO_2996"/>
<dbReference type="PANTHER" id="PTHR44591">
    <property type="entry name" value="STRESS RESPONSE REGULATOR PROTEIN 1"/>
    <property type="match status" value="1"/>
</dbReference>
<dbReference type="Pfam" id="PF00072">
    <property type="entry name" value="Response_reg"/>
    <property type="match status" value="1"/>
</dbReference>
<evidence type="ECO:0000256" key="1">
    <source>
        <dbReference type="ARBA" id="ARBA00022553"/>
    </source>
</evidence>
<dbReference type="PROSITE" id="PS50110">
    <property type="entry name" value="RESPONSE_REGULATORY"/>
    <property type="match status" value="1"/>
</dbReference>
<sequence length="165" mass="18521">MSTIYILCVEDEPEVLDVVVRDLAALEDTFPIEMAISAEEAREIIKEIEENGDKVGLAICDHVMPGDKGVELMIEMQNEAFTERTRKVLLTGQAGLDATIEAVNHARLNRYIAKPWDPDNLVKIAIDELTTFVIESEKNLLPYMSTLDARRLQEAIRARGSVSDY</sequence>
<dbReference type="Gene3D" id="3.40.50.2300">
    <property type="match status" value="1"/>
</dbReference>
<name>A0A345UP31_9BACT</name>